<protein>
    <submittedName>
        <fullName evidence="2">Disease resistance rpp13-like protein 1</fullName>
    </submittedName>
</protein>
<sequence>MELKLEEILGRLKFLAKQRDLLGLKESSGGEKPSPKRPTTSLVEESAVYGREGDSEAITELRSSVSALSGQ</sequence>
<keyword evidence="3" id="KW-1185">Reference proteome</keyword>
<evidence type="ECO:0000256" key="1">
    <source>
        <dbReference type="SAM" id="MobiDB-lite"/>
    </source>
</evidence>
<name>A0AAW0JC68_QUESU</name>
<reference evidence="2 3" key="1">
    <citation type="journal article" date="2018" name="Sci. Data">
        <title>The draft genome sequence of cork oak.</title>
        <authorList>
            <person name="Ramos A.M."/>
            <person name="Usie A."/>
            <person name="Barbosa P."/>
            <person name="Barros P.M."/>
            <person name="Capote T."/>
            <person name="Chaves I."/>
            <person name="Simoes F."/>
            <person name="Abreu I."/>
            <person name="Carrasquinho I."/>
            <person name="Faro C."/>
            <person name="Guimaraes J.B."/>
            <person name="Mendonca D."/>
            <person name="Nobrega F."/>
            <person name="Rodrigues L."/>
            <person name="Saibo N.J.M."/>
            <person name="Varela M.C."/>
            <person name="Egas C."/>
            <person name="Matos J."/>
            <person name="Miguel C.M."/>
            <person name="Oliveira M.M."/>
            <person name="Ricardo C.P."/>
            <person name="Goncalves S."/>
        </authorList>
    </citation>
    <scope>NUCLEOTIDE SEQUENCE [LARGE SCALE GENOMIC DNA]</scope>
    <source>
        <strain evidence="3">cv. HL8</strain>
    </source>
</reference>
<accession>A0AAW0JC68</accession>
<gene>
    <name evidence="2" type="primary">RPPL1_32</name>
    <name evidence="2" type="ORF">CFP56_034309</name>
</gene>
<dbReference type="EMBL" id="PKMF04000600">
    <property type="protein sequence ID" value="KAK7824492.1"/>
    <property type="molecule type" value="Genomic_DNA"/>
</dbReference>
<organism evidence="2 3">
    <name type="scientific">Quercus suber</name>
    <name type="common">Cork oak</name>
    <dbReference type="NCBI Taxonomy" id="58331"/>
    <lineage>
        <taxon>Eukaryota</taxon>
        <taxon>Viridiplantae</taxon>
        <taxon>Streptophyta</taxon>
        <taxon>Embryophyta</taxon>
        <taxon>Tracheophyta</taxon>
        <taxon>Spermatophyta</taxon>
        <taxon>Magnoliopsida</taxon>
        <taxon>eudicotyledons</taxon>
        <taxon>Gunneridae</taxon>
        <taxon>Pentapetalae</taxon>
        <taxon>rosids</taxon>
        <taxon>fabids</taxon>
        <taxon>Fagales</taxon>
        <taxon>Fagaceae</taxon>
        <taxon>Quercus</taxon>
    </lineage>
</organism>
<dbReference type="Proteomes" id="UP000237347">
    <property type="component" value="Unassembled WGS sequence"/>
</dbReference>
<dbReference type="AlphaFoldDB" id="A0AAW0JC68"/>
<evidence type="ECO:0000313" key="2">
    <source>
        <dbReference type="EMBL" id="KAK7824492.1"/>
    </source>
</evidence>
<proteinExistence type="predicted"/>
<comment type="caution">
    <text evidence="2">The sequence shown here is derived from an EMBL/GenBank/DDBJ whole genome shotgun (WGS) entry which is preliminary data.</text>
</comment>
<feature type="region of interest" description="Disordered" evidence="1">
    <location>
        <begin position="25"/>
        <end position="55"/>
    </location>
</feature>
<evidence type="ECO:0000313" key="3">
    <source>
        <dbReference type="Proteomes" id="UP000237347"/>
    </source>
</evidence>